<dbReference type="AlphaFoldDB" id="A0A9Q3C845"/>
<evidence type="ECO:0000313" key="3">
    <source>
        <dbReference type="Proteomes" id="UP000765509"/>
    </source>
</evidence>
<keyword evidence="3" id="KW-1185">Reference proteome</keyword>
<accession>A0A9Q3C845</accession>
<protein>
    <submittedName>
        <fullName evidence="2">Uncharacterized protein</fullName>
    </submittedName>
</protein>
<dbReference type="Proteomes" id="UP000765509">
    <property type="component" value="Unassembled WGS sequence"/>
</dbReference>
<dbReference type="OrthoDB" id="3253623at2759"/>
<reference evidence="2" key="1">
    <citation type="submission" date="2021-03" db="EMBL/GenBank/DDBJ databases">
        <title>Draft genome sequence of rust myrtle Austropuccinia psidii MF-1, a brazilian biotype.</title>
        <authorList>
            <person name="Quecine M.C."/>
            <person name="Pachon D.M.R."/>
            <person name="Bonatelli M.L."/>
            <person name="Correr F.H."/>
            <person name="Franceschini L.M."/>
            <person name="Leite T.F."/>
            <person name="Margarido G.R.A."/>
            <person name="Almeida C.A."/>
            <person name="Ferrarezi J.A."/>
            <person name="Labate C.A."/>
        </authorList>
    </citation>
    <scope>NUCLEOTIDE SEQUENCE</scope>
    <source>
        <strain evidence="2">MF-1</strain>
    </source>
</reference>
<name>A0A9Q3C845_9BASI</name>
<gene>
    <name evidence="2" type="ORF">O181_018578</name>
</gene>
<comment type="caution">
    <text evidence="2">The sequence shown here is derived from an EMBL/GenBank/DDBJ whole genome shotgun (WGS) entry which is preliminary data.</text>
</comment>
<organism evidence="2 3">
    <name type="scientific">Austropuccinia psidii MF-1</name>
    <dbReference type="NCBI Taxonomy" id="1389203"/>
    <lineage>
        <taxon>Eukaryota</taxon>
        <taxon>Fungi</taxon>
        <taxon>Dikarya</taxon>
        <taxon>Basidiomycota</taxon>
        <taxon>Pucciniomycotina</taxon>
        <taxon>Pucciniomycetes</taxon>
        <taxon>Pucciniales</taxon>
        <taxon>Sphaerophragmiaceae</taxon>
        <taxon>Austropuccinia</taxon>
    </lineage>
</organism>
<dbReference type="EMBL" id="AVOT02005359">
    <property type="protein sequence ID" value="MBW0478863.1"/>
    <property type="molecule type" value="Genomic_DNA"/>
</dbReference>
<evidence type="ECO:0000313" key="2">
    <source>
        <dbReference type="EMBL" id="MBW0478863.1"/>
    </source>
</evidence>
<evidence type="ECO:0000256" key="1">
    <source>
        <dbReference type="SAM" id="MobiDB-lite"/>
    </source>
</evidence>
<feature type="region of interest" description="Disordered" evidence="1">
    <location>
        <begin position="50"/>
        <end position="69"/>
    </location>
</feature>
<feature type="compositionally biased region" description="Low complexity" evidence="1">
    <location>
        <begin position="51"/>
        <end position="69"/>
    </location>
</feature>
<sequence length="390" mass="44489">MELCTCSKCVLHTFNRPNGPTHGRFLSTRNKQKHQDNDWQQLQTLPIRQASSEPNSSNLSSSSLTSQSSSSEDSFVLDDDQSLPVALVAIFICWLHFFCALSLQNCHIVYKFLQEILIEAHKKHTPLLRQTWDLRTMKKSLKISPKLKPFVCYSTCCSLYNGKNIPMTCTYQPSQNNICKNNLFKPTTTFNALQDKGIAPRMRSNMSLNEVGVINTPSLMYYTRDLVEWIKWLLNLETIESEIENWKNELTQTYHTCNIQQSLAWKTFSWSESSRRTPNSLLIAFSLFIDWFSPQGNKIAGKQESLGCLVLTCLNLPPQYRNKPDFTLLYSIIPGPSSPDVITILNILKPLVDELLVIKNSCTVKTQLYPEGRDVYAQLLPLVGDHVAIQ</sequence>
<proteinExistence type="predicted"/>